<dbReference type="GO" id="GO:0007166">
    <property type="term" value="P:cell surface receptor signaling pathway"/>
    <property type="evidence" value="ECO:0007669"/>
    <property type="project" value="InterPro"/>
</dbReference>
<evidence type="ECO:0000313" key="3">
    <source>
        <dbReference type="EMBL" id="KAF7333254.1"/>
    </source>
</evidence>
<dbReference type="SUPFAM" id="SSF52540">
    <property type="entry name" value="P-loop containing nucleoside triphosphate hydrolases"/>
    <property type="match status" value="1"/>
</dbReference>
<gene>
    <name evidence="3" type="ORF">MSAN_02427500</name>
</gene>
<dbReference type="Pfam" id="PF20703">
    <property type="entry name" value="nSTAND1"/>
    <property type="match status" value="1"/>
</dbReference>
<proteinExistence type="predicted"/>
<dbReference type="OrthoDB" id="431454at2759"/>
<sequence>MKLYALVKISNTCTYHIYWLTIYEPNRRSTADEINEKEDFVAKIVAAADREKKTPLRTASKYNHRGTVAFKTPHYVTLWAAGMSFPTHTRNPGKGDTVLRYATVAASTLNDLAQSAPIPFLRTIAAVSLSILTIAESVKSNKEQCMRMISQIDELLSAILHLCVESDSAEDTLSPATLHNIGKFADTLQKIHSFIEAQQKNSKFRRFFRQSENTAQLEVCNAGLRHALDVFGVRNSLIATTELADIREQAEKRHEELVQLFIGKSEAMGSYAVSEISKSLFSLGNSTASLVFIPASPKIFHGRNEELKQLVHLLIQNPARAAILGPGGIGKTSLATAALHHPDVSARYTSRHFVSCESVANRDDLVSVIISSVGLEQSRNASKHLVRYFSQSPASILVLDNLETCWEPLDSRNDVEEFLSLLTDITHLALLITMRGAERPSKVRWTRPFMSPLPPLSDDAAMQTFTDITDYLDHDKRTIREILGLTDNLPLAINLVANIAAFEGHETVLSRWREEKTTLFSEGRDKCSNLDLSIQLSLSSPRMADSPGAHQLLSLLSLLPDGILEPELLQCDLLIPDMGRSKTTLIRTSLAYVDHGKRLRVLVPIREYIQKYSPPSPTLCRPLRRHFHDLILLWKDYQHLSSTGIAHRIAANVGNFQAVFAHGLNWNEPDLIETLHSILMFDSFFRISGRKSSGMLDLVPPYVERLDDHKLHGAYVTEFVSTFQYHPVPEPRTLEETALAHFRAVGDIPGEARLFCVFGSYYRRHDNDIPKGLKYWETAQDLAKQVNDPQIQCIALREAAEAMWQLGKYRKAQTMSSDLRRLARIHGLFFDEAQAIRIELLCRVSRGDLALCLQLSAEAREILAFCGLQGGPLEQALLASDAEVHFQKTEYVEARSLYSQTVAKEAPLAQTYDRLSMAGIDIETGVETNQIRQDLEATRLIFESIMNPPGITLCEVYLAYVDICEGLLAKAKRSLERSFALTRGNDQEISILCLNKLGDPTSQLSDIHTTFGWTVVLLAFAQTGENSIAIYHALRCLGDIFLAQDDDGTALSLFQVAFDGFTAMDIHRSKGVCAVRMGDIFHRQGNEQKAVELWQIARPLFVRSSQFQDVARIDERI</sequence>
<dbReference type="CDD" id="cd21037">
    <property type="entry name" value="MLKL_NTD"/>
    <property type="match status" value="1"/>
</dbReference>
<dbReference type="Gene3D" id="3.40.50.300">
    <property type="entry name" value="P-loop containing nucleotide triphosphate hydrolases"/>
    <property type="match status" value="1"/>
</dbReference>
<feature type="domain" description="Mixed lineage kinase" evidence="2">
    <location>
        <begin position="124"/>
        <end position="232"/>
    </location>
</feature>
<comment type="caution">
    <text evidence="3">The sequence shown here is derived from an EMBL/GenBank/DDBJ whole genome shotgun (WGS) entry which is preliminary data.</text>
</comment>
<name>A0A8H6X2W5_9AGAR</name>
<dbReference type="Pfam" id="PF22215">
    <property type="entry name" value="MLKL_N"/>
    <property type="match status" value="1"/>
</dbReference>
<dbReference type="PANTHER" id="PTHR47691:SF3">
    <property type="entry name" value="HTH-TYPE TRANSCRIPTIONAL REGULATOR RV0890C-RELATED"/>
    <property type="match status" value="1"/>
</dbReference>
<evidence type="ECO:0000259" key="1">
    <source>
        <dbReference type="Pfam" id="PF20703"/>
    </source>
</evidence>
<evidence type="ECO:0000259" key="2">
    <source>
        <dbReference type="Pfam" id="PF22215"/>
    </source>
</evidence>
<dbReference type="EMBL" id="JACAZH010000057">
    <property type="protein sequence ID" value="KAF7333254.1"/>
    <property type="molecule type" value="Genomic_DNA"/>
</dbReference>
<protein>
    <submittedName>
        <fullName evidence="3">NB-ARC domain-containing protein</fullName>
    </submittedName>
</protein>
<evidence type="ECO:0000313" key="4">
    <source>
        <dbReference type="Proteomes" id="UP000623467"/>
    </source>
</evidence>
<keyword evidence="4" id="KW-1185">Reference proteome</keyword>
<organism evidence="3 4">
    <name type="scientific">Mycena sanguinolenta</name>
    <dbReference type="NCBI Taxonomy" id="230812"/>
    <lineage>
        <taxon>Eukaryota</taxon>
        <taxon>Fungi</taxon>
        <taxon>Dikarya</taxon>
        <taxon>Basidiomycota</taxon>
        <taxon>Agaricomycotina</taxon>
        <taxon>Agaricomycetes</taxon>
        <taxon>Agaricomycetidae</taxon>
        <taxon>Agaricales</taxon>
        <taxon>Marasmiineae</taxon>
        <taxon>Mycenaceae</taxon>
        <taxon>Mycena</taxon>
    </lineage>
</organism>
<dbReference type="InterPro" id="IPR054000">
    <property type="entry name" value="MLKL_N"/>
</dbReference>
<dbReference type="InterPro" id="IPR027417">
    <property type="entry name" value="P-loop_NTPase"/>
</dbReference>
<dbReference type="InterPro" id="IPR036537">
    <property type="entry name" value="Adaptor_Cbl_N_dom_sf"/>
</dbReference>
<feature type="domain" description="Novel STAND NTPase 1" evidence="1">
    <location>
        <begin position="292"/>
        <end position="435"/>
    </location>
</feature>
<dbReference type="AlphaFoldDB" id="A0A8H6X2W5"/>
<dbReference type="PANTHER" id="PTHR47691">
    <property type="entry name" value="REGULATOR-RELATED"/>
    <property type="match status" value="1"/>
</dbReference>
<dbReference type="Proteomes" id="UP000623467">
    <property type="component" value="Unassembled WGS sequence"/>
</dbReference>
<dbReference type="Gene3D" id="1.20.930.20">
    <property type="entry name" value="Adaptor protein Cbl, N-terminal domain"/>
    <property type="match status" value="1"/>
</dbReference>
<dbReference type="Gene3D" id="1.25.40.10">
    <property type="entry name" value="Tetratricopeptide repeat domain"/>
    <property type="match status" value="2"/>
</dbReference>
<accession>A0A8H6X2W5</accession>
<dbReference type="InterPro" id="IPR011990">
    <property type="entry name" value="TPR-like_helical_dom_sf"/>
</dbReference>
<dbReference type="InterPro" id="IPR059179">
    <property type="entry name" value="MLKL-like_MCAfunc"/>
</dbReference>
<dbReference type="SUPFAM" id="SSF48452">
    <property type="entry name" value="TPR-like"/>
    <property type="match status" value="1"/>
</dbReference>
<dbReference type="InterPro" id="IPR049052">
    <property type="entry name" value="nSTAND1"/>
</dbReference>
<reference evidence="3" key="1">
    <citation type="submission" date="2020-05" db="EMBL/GenBank/DDBJ databases">
        <title>Mycena genomes resolve the evolution of fungal bioluminescence.</title>
        <authorList>
            <person name="Tsai I.J."/>
        </authorList>
    </citation>
    <scope>NUCLEOTIDE SEQUENCE</scope>
    <source>
        <strain evidence="3">160909Yilan</strain>
    </source>
</reference>